<dbReference type="KEGG" id="mro:MROS_2447"/>
<feature type="transmembrane region" description="Helical" evidence="1">
    <location>
        <begin position="6"/>
        <end position="22"/>
    </location>
</feature>
<name>I6YYM4_MELRP</name>
<evidence type="ECO:0000256" key="1">
    <source>
        <dbReference type="SAM" id="Phobius"/>
    </source>
</evidence>
<dbReference type="InterPro" id="IPR026898">
    <property type="entry name" value="PrsW"/>
</dbReference>
<feature type="transmembrane region" description="Helical" evidence="1">
    <location>
        <begin position="171"/>
        <end position="191"/>
    </location>
</feature>
<dbReference type="STRING" id="1191523.MROS_2447"/>
<evidence type="ECO:0000313" key="2">
    <source>
        <dbReference type="EMBL" id="AFN75677.1"/>
    </source>
</evidence>
<keyword evidence="3" id="KW-1185">Reference proteome</keyword>
<dbReference type="OrthoDB" id="5504276at2"/>
<dbReference type="PANTHER" id="PTHR36844">
    <property type="entry name" value="PROTEASE PRSW"/>
    <property type="match status" value="1"/>
</dbReference>
<keyword evidence="1" id="KW-0812">Transmembrane</keyword>
<proteinExistence type="predicted"/>
<dbReference type="HOGENOM" id="CLU_029195_1_0_10"/>
<feature type="transmembrane region" description="Helical" evidence="1">
    <location>
        <begin position="104"/>
        <end position="126"/>
    </location>
</feature>
<evidence type="ECO:0000313" key="3">
    <source>
        <dbReference type="Proteomes" id="UP000009011"/>
    </source>
</evidence>
<accession>I6YYM4</accession>
<feature type="transmembrane region" description="Helical" evidence="1">
    <location>
        <begin position="132"/>
        <end position="159"/>
    </location>
</feature>
<dbReference type="Pfam" id="PF13367">
    <property type="entry name" value="PrsW-protease"/>
    <property type="match status" value="1"/>
</dbReference>
<dbReference type="PANTHER" id="PTHR36844:SF1">
    <property type="entry name" value="PROTEASE PRSW"/>
    <property type="match status" value="1"/>
</dbReference>
<dbReference type="Proteomes" id="UP000009011">
    <property type="component" value="Chromosome"/>
</dbReference>
<keyword evidence="1" id="KW-1133">Transmembrane helix</keyword>
<feature type="transmembrane region" description="Helical" evidence="1">
    <location>
        <begin position="197"/>
        <end position="220"/>
    </location>
</feature>
<organism evidence="2 3">
    <name type="scientific">Melioribacter roseus (strain DSM 23840 / JCM 17771 / VKM B-2668 / P3M-2)</name>
    <dbReference type="NCBI Taxonomy" id="1191523"/>
    <lineage>
        <taxon>Bacteria</taxon>
        <taxon>Pseudomonadati</taxon>
        <taxon>Ignavibacteriota</taxon>
        <taxon>Ignavibacteria</taxon>
        <taxon>Ignavibacteriales</taxon>
        <taxon>Melioribacteraceae</taxon>
        <taxon>Melioribacter</taxon>
    </lineage>
</organism>
<dbReference type="AlphaFoldDB" id="I6YYM4"/>
<dbReference type="RefSeq" id="WP_014857107.1">
    <property type="nucleotide sequence ID" value="NC_018178.1"/>
</dbReference>
<sequence length="306" mass="34764">MLIIISSIASLLPASLYLYFIWKTDKNEPEPVSFIFFHFIWGAVGAVIVGAAGSYFITTAFGNSIFPDLLEAVVSAPVAEEFAKGLFLLFSFRSMKFDNITDGLVYGGAIGLGFGMTENFIYFITYEGLVKYWVVLVVIRSSFTIIMHMISTSVVGAMLGMAKFSEGVSKIYLIFGGYFTAVLIHGAWNFSVSFMETFYFGLIFIIALTIFFVMFFRYSLAKEQLILQKELFEEDIPNEHKLILVSNKRFKRGWIDESIRKLYIKTAIGLAFNKHQYKISRGNLKDFYASEIERKRSIIKNIIGKI</sequence>
<feature type="transmembrane region" description="Helical" evidence="1">
    <location>
        <begin position="34"/>
        <end position="57"/>
    </location>
</feature>
<dbReference type="EMBL" id="CP003557">
    <property type="protein sequence ID" value="AFN75677.1"/>
    <property type="molecule type" value="Genomic_DNA"/>
</dbReference>
<keyword evidence="1" id="KW-0472">Membrane</keyword>
<dbReference type="eggNOG" id="COG2339">
    <property type="taxonomic scope" value="Bacteria"/>
</dbReference>
<protein>
    <submittedName>
        <fullName evidence="2">Integral membrane protein</fullName>
    </submittedName>
</protein>
<reference evidence="2 3" key="1">
    <citation type="journal article" date="2013" name="PLoS ONE">
        <title>Genomic analysis of Melioribacter roseus, facultatively anaerobic organotrophic bacterium representing a novel deep lineage within Bacteriodetes/Chlorobi group.</title>
        <authorList>
            <person name="Kadnikov V.V."/>
            <person name="Mardanov A.V."/>
            <person name="Podosokorskaya O.A."/>
            <person name="Gavrilov S.N."/>
            <person name="Kublanov I.V."/>
            <person name="Beletsky A.V."/>
            <person name="Bonch-Osmolovskaya E.A."/>
            <person name="Ravin N.V."/>
        </authorList>
    </citation>
    <scope>NUCLEOTIDE SEQUENCE [LARGE SCALE GENOMIC DNA]</scope>
    <source>
        <strain evidence="3">JCM 17771 / P3M-2</strain>
    </source>
</reference>
<dbReference type="GO" id="GO:0008233">
    <property type="term" value="F:peptidase activity"/>
    <property type="evidence" value="ECO:0007669"/>
    <property type="project" value="InterPro"/>
</dbReference>
<gene>
    <name evidence="2" type="ordered locus">MROS_2447</name>
</gene>